<feature type="transmembrane region" description="Helical" evidence="1">
    <location>
        <begin position="102"/>
        <end position="122"/>
    </location>
</feature>
<organism evidence="2 3">
    <name type="scientific">Bermanella marisrubri</name>
    <dbReference type="NCBI Taxonomy" id="207949"/>
    <lineage>
        <taxon>Bacteria</taxon>
        <taxon>Pseudomonadati</taxon>
        <taxon>Pseudomonadota</taxon>
        <taxon>Gammaproteobacteria</taxon>
        <taxon>Oceanospirillales</taxon>
        <taxon>Oceanospirillaceae</taxon>
        <taxon>Bermanella</taxon>
    </lineage>
</organism>
<feature type="transmembrane region" description="Helical" evidence="1">
    <location>
        <begin position="224"/>
        <end position="246"/>
    </location>
</feature>
<comment type="caution">
    <text evidence="2">The sequence shown here is derived from an EMBL/GenBank/DDBJ whole genome shotgun (WGS) entry which is preliminary data.</text>
</comment>
<reference evidence="2 3" key="1">
    <citation type="submission" date="2006-03" db="EMBL/GenBank/DDBJ databases">
        <authorList>
            <person name="Pinhassi J."/>
            <person name="Pedros-Alio C."/>
            <person name="Ferriera S."/>
            <person name="Johnson J."/>
            <person name="Kravitz S."/>
            <person name="Halpern A."/>
            <person name="Remington K."/>
            <person name="Beeson K."/>
            <person name="Tran B."/>
            <person name="Rogers Y.-H."/>
            <person name="Friedman R."/>
            <person name="Venter J.C."/>
        </authorList>
    </citation>
    <scope>NUCLEOTIDE SEQUENCE [LARGE SCALE GENOMIC DNA]</scope>
    <source>
        <strain evidence="2 3">RED65</strain>
    </source>
</reference>
<dbReference type="RefSeq" id="WP_007019082.1">
    <property type="nucleotide sequence ID" value="NZ_CH724120.1"/>
</dbReference>
<feature type="transmembrane region" description="Helical" evidence="1">
    <location>
        <begin position="143"/>
        <end position="165"/>
    </location>
</feature>
<evidence type="ECO:0000256" key="1">
    <source>
        <dbReference type="SAM" id="Phobius"/>
    </source>
</evidence>
<feature type="transmembrane region" description="Helical" evidence="1">
    <location>
        <begin position="32"/>
        <end position="51"/>
    </location>
</feature>
<proteinExistence type="predicted"/>
<evidence type="ECO:0000313" key="3">
    <source>
        <dbReference type="Proteomes" id="UP000004263"/>
    </source>
</evidence>
<feature type="transmembrane region" description="Helical" evidence="1">
    <location>
        <begin position="266"/>
        <end position="288"/>
    </location>
</feature>
<feature type="transmembrane region" description="Helical" evidence="1">
    <location>
        <begin position="196"/>
        <end position="217"/>
    </location>
</feature>
<dbReference type="Proteomes" id="UP000004263">
    <property type="component" value="Unassembled WGS sequence"/>
</dbReference>
<keyword evidence="3" id="KW-1185">Reference proteome</keyword>
<dbReference type="HOGENOM" id="CLU_049287_0_0_6"/>
<keyword evidence="1" id="KW-0472">Membrane</keyword>
<dbReference type="AlphaFoldDB" id="Q1N1C8"/>
<keyword evidence="1 2" id="KW-0812">Transmembrane</keyword>
<dbReference type="OrthoDB" id="9765721at2"/>
<dbReference type="Pfam" id="PF05987">
    <property type="entry name" value="DUF898"/>
    <property type="match status" value="1"/>
</dbReference>
<sequence length="337" mass="37690">MDELTTPAAEQSGSIQSCQFQFKGDGTEYFKIWIVNILLTIVTFGIYSAWATVRNKRYFYSNLYIDNHNFRYLASPITILKGRLIAIAIFIAYSVISQMSPVLGLGLAICFLIAVPWIICRAQTFDRNMSAYRNIRFGFHGNYLEALMAYIVWPILGVLSLGILMPMAILKSHQFTIANTSYGTSRFDYKATYGDYGIIMLTLIGAGLMLWFVVWALQFMSLAPVSILVMIVGYFALMVYMSTSILNLMFNQTEIEEHRFVAQVPAVGFAKVLIINTFLTMITLGLYLPAAQVRMAKFVSENVELNVVGSLENFTAAQAQDSNALGDELGNVFDLGV</sequence>
<evidence type="ECO:0000313" key="2">
    <source>
        <dbReference type="EMBL" id="EAT12122.1"/>
    </source>
</evidence>
<dbReference type="EMBL" id="AAQH01000010">
    <property type="protein sequence ID" value="EAT12122.1"/>
    <property type="molecule type" value="Genomic_DNA"/>
</dbReference>
<protein>
    <submittedName>
        <fullName evidence="2">Transmembrane protein</fullName>
    </submittedName>
</protein>
<accession>Q1N1C8</accession>
<gene>
    <name evidence="2" type="ORF">RED65_03750</name>
</gene>
<name>Q1N1C8_9GAMM</name>
<feature type="transmembrane region" description="Helical" evidence="1">
    <location>
        <begin position="72"/>
        <end position="96"/>
    </location>
</feature>
<keyword evidence="1" id="KW-1133">Transmembrane helix</keyword>
<dbReference type="STRING" id="207949.RED65_03750"/>
<dbReference type="InterPro" id="IPR010295">
    <property type="entry name" value="DUF898"/>
</dbReference>